<evidence type="ECO:0000313" key="25">
    <source>
        <dbReference type="EnsemblMetazoa" id="PPA25254.1"/>
    </source>
</evidence>
<dbReference type="SUPFAM" id="SSF49265">
    <property type="entry name" value="Fibronectin type III"/>
    <property type="match status" value="1"/>
</dbReference>
<feature type="transmembrane region" description="Helical" evidence="24">
    <location>
        <begin position="1876"/>
        <end position="1899"/>
    </location>
</feature>
<feature type="coiled-coil region" evidence="22">
    <location>
        <begin position="269"/>
        <end position="561"/>
    </location>
</feature>
<accession>A0A2A6CIM1</accession>
<evidence type="ECO:0000256" key="6">
    <source>
        <dbReference type="ARBA" id="ARBA00022490"/>
    </source>
</evidence>
<name>A0A2A6CIM1_PRIPA</name>
<evidence type="ECO:0000256" key="13">
    <source>
        <dbReference type="ARBA" id="ARBA00022927"/>
    </source>
</evidence>
<dbReference type="InterPro" id="IPR013783">
    <property type="entry name" value="Ig-like_fold"/>
</dbReference>
<keyword evidence="7" id="KW-0633">Potassium transport</keyword>
<evidence type="ECO:0000256" key="23">
    <source>
        <dbReference type="SAM" id="MobiDB-lite"/>
    </source>
</evidence>
<evidence type="ECO:0000256" key="11">
    <source>
        <dbReference type="ARBA" id="ARBA00022807"/>
    </source>
</evidence>
<dbReference type="PRINTS" id="PR01333">
    <property type="entry name" value="2POREKCHANEL"/>
</dbReference>
<dbReference type="SUPFAM" id="SSF53254">
    <property type="entry name" value="Phosphoglycerate mutase-like"/>
    <property type="match status" value="1"/>
</dbReference>
<evidence type="ECO:0000256" key="15">
    <source>
        <dbReference type="ARBA" id="ARBA00022989"/>
    </source>
</evidence>
<dbReference type="PROSITE" id="PS50853">
    <property type="entry name" value="FN3"/>
    <property type="match status" value="2"/>
</dbReference>
<evidence type="ECO:0000256" key="7">
    <source>
        <dbReference type="ARBA" id="ARBA00022538"/>
    </source>
</evidence>
<dbReference type="GO" id="GO:0016791">
    <property type="term" value="F:phosphatase activity"/>
    <property type="evidence" value="ECO:0007669"/>
    <property type="project" value="UniProtKB-ARBA"/>
</dbReference>
<evidence type="ECO:0000256" key="9">
    <source>
        <dbReference type="ARBA" id="ARBA00022692"/>
    </source>
</evidence>
<dbReference type="PANTHER" id="PTHR22624:SF52">
    <property type="entry name" value="CYSTEINE PROTEASE"/>
    <property type="match status" value="1"/>
</dbReference>
<feature type="compositionally biased region" description="Basic and acidic residues" evidence="23">
    <location>
        <begin position="638"/>
        <end position="648"/>
    </location>
</feature>
<comment type="similarity">
    <text evidence="4">Belongs to the peptidase C54 family.</text>
</comment>
<evidence type="ECO:0000256" key="24">
    <source>
        <dbReference type="SAM" id="Phobius"/>
    </source>
</evidence>
<dbReference type="GO" id="GO:0071805">
    <property type="term" value="P:potassium ion transmembrane transport"/>
    <property type="evidence" value="ECO:0000318"/>
    <property type="project" value="GO_Central"/>
</dbReference>
<dbReference type="GO" id="GO:0008234">
    <property type="term" value="F:cysteine-type peptidase activity"/>
    <property type="evidence" value="ECO:0007669"/>
    <property type="project" value="UniProtKB-KW"/>
</dbReference>
<evidence type="ECO:0000256" key="4">
    <source>
        <dbReference type="ARBA" id="ARBA00010958"/>
    </source>
</evidence>
<gene>
    <name evidence="25" type="primary">WBGene00114808</name>
</gene>
<dbReference type="InterPro" id="IPR019174">
    <property type="entry name" value="NADH_DH_b-subcmplx_su6"/>
</dbReference>
<evidence type="ECO:0000256" key="1">
    <source>
        <dbReference type="ARBA" id="ARBA00004141"/>
    </source>
</evidence>
<comment type="subcellular location">
    <subcellularLocation>
        <location evidence="2">Cytoplasm</location>
    </subcellularLocation>
    <subcellularLocation>
        <location evidence="1">Membrane</location>
        <topology evidence="1">Multi-pass membrane protein</topology>
    </subcellularLocation>
</comment>
<dbReference type="InterPro" id="IPR029033">
    <property type="entry name" value="His_PPase_superfam"/>
</dbReference>
<dbReference type="PROSITE" id="PS00616">
    <property type="entry name" value="HIS_ACID_PHOSPHAT_1"/>
    <property type="match status" value="1"/>
</dbReference>
<keyword evidence="12" id="KW-0631">Potassium channel</keyword>
<evidence type="ECO:0000313" key="26">
    <source>
        <dbReference type="Proteomes" id="UP000005239"/>
    </source>
</evidence>
<evidence type="ECO:0000256" key="8">
    <source>
        <dbReference type="ARBA" id="ARBA00022670"/>
    </source>
</evidence>
<feature type="transmembrane region" description="Helical" evidence="24">
    <location>
        <begin position="1716"/>
        <end position="1736"/>
    </location>
</feature>
<protein>
    <submittedName>
        <fullName evidence="25">Complex I-B17</fullName>
    </submittedName>
</protein>
<feature type="compositionally biased region" description="Basic and acidic residues" evidence="23">
    <location>
        <begin position="682"/>
        <end position="734"/>
    </location>
</feature>
<evidence type="ECO:0000256" key="14">
    <source>
        <dbReference type="ARBA" id="ARBA00022958"/>
    </source>
</evidence>
<evidence type="ECO:0000256" key="10">
    <source>
        <dbReference type="ARBA" id="ARBA00022801"/>
    </source>
</evidence>
<keyword evidence="9 21" id="KW-0812">Transmembrane</keyword>
<dbReference type="GO" id="GO:0006508">
    <property type="term" value="P:proteolysis"/>
    <property type="evidence" value="ECO:0007669"/>
    <property type="project" value="UniProtKB-KW"/>
</dbReference>
<keyword evidence="6" id="KW-0963">Cytoplasm</keyword>
<feature type="region of interest" description="Disordered" evidence="23">
    <location>
        <begin position="675"/>
        <end position="741"/>
    </location>
</feature>
<dbReference type="InterPro" id="IPR046792">
    <property type="entry name" value="Peptidase_C54_cat"/>
</dbReference>
<dbReference type="SMART" id="SM00060">
    <property type="entry name" value="FN3"/>
    <property type="match status" value="2"/>
</dbReference>
<dbReference type="Gene3D" id="2.60.40.10">
    <property type="entry name" value="Immunoglobulins"/>
    <property type="match status" value="2"/>
</dbReference>
<dbReference type="InterPro" id="IPR003280">
    <property type="entry name" value="2pore_dom_K_chnl"/>
</dbReference>
<comment type="similarity">
    <text evidence="3 21">Belongs to the two pore domain potassium channel (TC 1.A.1.8) family.</text>
</comment>
<dbReference type="Pfam" id="PF03416">
    <property type="entry name" value="Peptidase_C54"/>
    <property type="match status" value="1"/>
</dbReference>
<keyword evidence="19 21" id="KW-0407">Ion channel</keyword>
<evidence type="ECO:0000256" key="16">
    <source>
        <dbReference type="ARBA" id="ARBA00023006"/>
    </source>
</evidence>
<evidence type="ECO:0000256" key="19">
    <source>
        <dbReference type="ARBA" id="ARBA00023303"/>
    </source>
</evidence>
<dbReference type="GO" id="GO:0005739">
    <property type="term" value="C:mitochondrion"/>
    <property type="evidence" value="ECO:0007669"/>
    <property type="project" value="GOC"/>
</dbReference>
<feature type="region of interest" description="Disordered" evidence="23">
    <location>
        <begin position="625"/>
        <end position="659"/>
    </location>
</feature>
<dbReference type="InterPro" id="IPR038765">
    <property type="entry name" value="Papain-like_cys_pep_sf"/>
</dbReference>
<dbReference type="InterPro" id="IPR005078">
    <property type="entry name" value="Peptidase_C54"/>
</dbReference>
<feature type="compositionally biased region" description="Basic and acidic residues" evidence="23">
    <location>
        <begin position="30"/>
        <end position="40"/>
    </location>
</feature>
<keyword evidence="8" id="KW-0645">Protease</keyword>
<dbReference type="EnsemblMetazoa" id="PPA25254.1">
    <property type="protein sequence ID" value="PPA25254.1"/>
    <property type="gene ID" value="WBGene00114808"/>
</dbReference>
<dbReference type="Pfam" id="PF07885">
    <property type="entry name" value="Ion_trans_2"/>
    <property type="match status" value="2"/>
</dbReference>
<proteinExistence type="inferred from homology"/>
<keyword evidence="14" id="KW-0630">Potassium</keyword>
<keyword evidence="18 24" id="KW-0472">Membrane</keyword>
<keyword evidence="26" id="KW-1185">Reference proteome</keyword>
<dbReference type="FunFam" id="2.60.40.10:FF:002077">
    <property type="entry name" value="TWiK family of potassium channels"/>
    <property type="match status" value="1"/>
</dbReference>
<dbReference type="Pfam" id="PF00328">
    <property type="entry name" value="His_Phos_2"/>
    <property type="match status" value="1"/>
</dbReference>
<dbReference type="GO" id="GO:0015031">
    <property type="term" value="P:protein transport"/>
    <property type="evidence" value="ECO:0007669"/>
    <property type="project" value="UniProtKB-KW"/>
</dbReference>
<keyword evidence="11" id="KW-0788">Thiol protease</keyword>
<dbReference type="Gene3D" id="3.40.50.1240">
    <property type="entry name" value="Phosphoglycerate mutase-like"/>
    <property type="match status" value="1"/>
</dbReference>
<accession>A0A8R1UFC3</accession>
<keyword evidence="10" id="KW-0378">Hydrolase</keyword>
<dbReference type="CDD" id="cd07061">
    <property type="entry name" value="HP_HAP_like"/>
    <property type="match status" value="1"/>
</dbReference>
<evidence type="ECO:0000256" key="5">
    <source>
        <dbReference type="ARBA" id="ARBA00022448"/>
    </source>
</evidence>
<dbReference type="Pfam" id="PF09782">
    <property type="entry name" value="NDUF_B6"/>
    <property type="match status" value="1"/>
</dbReference>
<dbReference type="GO" id="GO:0022841">
    <property type="term" value="F:potassium ion leak channel activity"/>
    <property type="evidence" value="ECO:0000318"/>
    <property type="project" value="GO_Central"/>
</dbReference>
<reference evidence="26" key="1">
    <citation type="journal article" date="2008" name="Nat. Genet.">
        <title>The Pristionchus pacificus genome provides a unique perspective on nematode lifestyle and parasitism.</title>
        <authorList>
            <person name="Dieterich C."/>
            <person name="Clifton S.W."/>
            <person name="Schuster L.N."/>
            <person name="Chinwalla A."/>
            <person name="Delehaunty K."/>
            <person name="Dinkelacker I."/>
            <person name="Fulton L."/>
            <person name="Fulton R."/>
            <person name="Godfrey J."/>
            <person name="Minx P."/>
            <person name="Mitreva M."/>
            <person name="Roeseler W."/>
            <person name="Tian H."/>
            <person name="Witte H."/>
            <person name="Yang S.P."/>
            <person name="Wilson R.K."/>
            <person name="Sommer R.J."/>
        </authorList>
    </citation>
    <scope>NUCLEOTIDE SEQUENCE [LARGE SCALE GENOMIC DNA]</scope>
    <source>
        <strain evidence="26">PS312</strain>
    </source>
</reference>
<organism evidence="25 26">
    <name type="scientific">Pristionchus pacificus</name>
    <name type="common">Parasitic nematode worm</name>
    <dbReference type="NCBI Taxonomy" id="54126"/>
    <lineage>
        <taxon>Eukaryota</taxon>
        <taxon>Metazoa</taxon>
        <taxon>Ecdysozoa</taxon>
        <taxon>Nematoda</taxon>
        <taxon>Chromadorea</taxon>
        <taxon>Rhabditida</taxon>
        <taxon>Rhabditina</taxon>
        <taxon>Diplogasteromorpha</taxon>
        <taxon>Diplogasteroidea</taxon>
        <taxon>Neodiplogasteridae</taxon>
        <taxon>Pristionchus</taxon>
    </lineage>
</organism>
<evidence type="ECO:0000256" key="18">
    <source>
        <dbReference type="ARBA" id="ARBA00023136"/>
    </source>
</evidence>
<dbReference type="InterPro" id="IPR033379">
    <property type="entry name" value="Acid_Pase_AS"/>
</dbReference>
<keyword evidence="16" id="KW-0072">Autophagy</keyword>
<dbReference type="GO" id="GO:0006120">
    <property type="term" value="P:mitochondrial electron transport, NADH to ubiquinone"/>
    <property type="evidence" value="ECO:0007669"/>
    <property type="project" value="InterPro"/>
</dbReference>
<evidence type="ECO:0000256" key="2">
    <source>
        <dbReference type="ARBA" id="ARBA00004496"/>
    </source>
</evidence>
<dbReference type="GO" id="GO:0015271">
    <property type="term" value="F:outward rectifier potassium channel activity"/>
    <property type="evidence" value="ECO:0000318"/>
    <property type="project" value="GO_Central"/>
</dbReference>
<evidence type="ECO:0000256" key="20">
    <source>
        <dbReference type="ARBA" id="ARBA00029362"/>
    </source>
</evidence>
<dbReference type="InterPro" id="IPR013099">
    <property type="entry name" value="K_chnl_dom"/>
</dbReference>
<keyword evidence="15 24" id="KW-1133">Transmembrane helix</keyword>
<dbReference type="FunFam" id="1.10.287.70:FF:000341">
    <property type="entry name" value="Protein CBR-TWK-30"/>
    <property type="match status" value="1"/>
</dbReference>
<evidence type="ECO:0000256" key="12">
    <source>
        <dbReference type="ARBA" id="ARBA00022826"/>
    </source>
</evidence>
<feature type="region of interest" description="Disordered" evidence="23">
    <location>
        <begin position="1"/>
        <end position="40"/>
    </location>
</feature>
<evidence type="ECO:0000256" key="21">
    <source>
        <dbReference type="RuleBase" id="RU003857"/>
    </source>
</evidence>
<evidence type="ECO:0000256" key="3">
    <source>
        <dbReference type="ARBA" id="ARBA00006666"/>
    </source>
</evidence>
<feature type="transmembrane region" description="Helical" evidence="24">
    <location>
        <begin position="1845"/>
        <end position="1864"/>
    </location>
</feature>
<feature type="transmembrane region" description="Helical" evidence="24">
    <location>
        <begin position="1748"/>
        <end position="1767"/>
    </location>
</feature>
<keyword evidence="17 21" id="KW-0406">Ion transport</keyword>
<keyword evidence="22" id="KW-0175">Coiled coil</keyword>
<dbReference type="GO" id="GO:0006914">
    <property type="term" value="P:autophagy"/>
    <property type="evidence" value="ECO:0007669"/>
    <property type="project" value="UniProtKB-KW"/>
</dbReference>
<dbReference type="SUPFAM" id="SSF81324">
    <property type="entry name" value="Voltage-gated potassium channels"/>
    <property type="match status" value="2"/>
</dbReference>
<comment type="catalytic activity">
    <reaction evidence="20">
        <text>[protein]-C-terminal L-amino acid-glycyl-phosphatidylethanolamide + H2O = [protein]-C-terminal L-amino acid-glycine + a 1,2-diacyl-sn-glycero-3-phosphoethanolamine</text>
        <dbReference type="Rhea" id="RHEA:67548"/>
        <dbReference type="Rhea" id="RHEA-COMP:17323"/>
        <dbReference type="Rhea" id="RHEA-COMP:17324"/>
        <dbReference type="ChEBI" id="CHEBI:15377"/>
        <dbReference type="ChEBI" id="CHEBI:64612"/>
        <dbReference type="ChEBI" id="CHEBI:172940"/>
        <dbReference type="ChEBI" id="CHEBI:172941"/>
    </reaction>
    <physiologicalReaction direction="left-to-right" evidence="20">
        <dbReference type="Rhea" id="RHEA:67549"/>
    </physiologicalReaction>
</comment>
<dbReference type="Gene3D" id="1.10.287.70">
    <property type="match status" value="1"/>
</dbReference>
<dbReference type="CDD" id="cd00063">
    <property type="entry name" value="FN3"/>
    <property type="match status" value="2"/>
</dbReference>
<dbReference type="InterPro" id="IPR003961">
    <property type="entry name" value="FN3_dom"/>
</dbReference>
<dbReference type="GO" id="GO:0005886">
    <property type="term" value="C:plasma membrane"/>
    <property type="evidence" value="ECO:0000318"/>
    <property type="project" value="GO_Central"/>
</dbReference>
<dbReference type="PRINTS" id="PR01095">
    <property type="entry name" value="TASKCHANNEL"/>
</dbReference>
<dbReference type="InterPro" id="IPR003092">
    <property type="entry name" value="2pore_dom_K_chnl_TASK"/>
</dbReference>
<sequence length="2220" mass="257191">MGNQYSAPEKTGHSPYTRSGLAPPPLAKKSGSDKPSHRINDPMSLELHMADERVRAAGLSPAEREWRGKWIADQNLHADEPIMVDAVHRQLNPIRVAYRAPFDWLYKHLLRPTFGTYYGTAVRVTLPKALMAFADWAHLRGIETMPQKDILIRRHEMEPALLDKGLANPAKYGYISPTFEKRTAILDILCGATHSSQSVRQTALQRGLAGIIRDSEDREKIKNMDGESMEMRLLTEQLNRRLETKFERSHEMDKERERNETERRLRQIGESYEREIRAKEKNMERERSLMMERLDEREKKMIRDIELKMADRESRLELERRRLENRLDELLNGKEEWDRARKELMNTVETEMERLRLEKEGLQERERKLLRDEKMNNIVDGIEEERQRNQGRIAYLEATVSQLRERLHKSEEERKDAHANVSSFEAIKAELSVAKNNYLRQLEESRRLGERLRERDDYEEIRMDNERLKIEIRSSRRKGRCEEERERLKNETREKLEIEEGKSKEKELKIIISMMSEKIRGLTTERDYLRKECKELRKERIEDKKREKKMIEKKNETKTRQLSLLSEGEEDVSVISSFSSFEEDITNIKKRINKIDHLSHELEETLHAVCILPNPERILRERGRRSEEYEENYSHFQYSDREKREDRIKKKMSNISSSSSINRYELEEKISERNKIPVQKPYESEGRRDPFPMEEKKDSENSGNELRREKDNTRIGDETKEKEKERDTNKKEDTESGMNMEGIDPVMAHYMKLVMEGRKKEKDEEKEVAIRSKVEEKEEEEIEEYKLDAVERGDVINKRESGDQNESSDMGSSPLAAELCQYLELKDTGVEGKVDKNEYKLKGVAVLFRHGERSPIVADDLSEHLDCGAFREKDRRSFKDFMNILDSIEFRKFVKVDKEFKEYPFYPPRSQCSPGNLTAEGSLQLSRLGNHLRKVYENTDLFNEENRLDVKVTASPFRRTFQSAIAFVSSFLFPMKGFVDEIFFKYSNETFHCTDSFCTCPPAAAWRKDYEIAHLKYFVDDTTGLKEKAQRIFSQLEATKDSSDPFNMMDVLLGRYVCRRYPLPCTKDGECVSFELLKEMLEYTTRRGLDMFNANDGIVARLLTSEAQSILGYVARMGDELKQFPHTNRIKIFSGHDTTVGPVLRTLRIPFIDFPRYASHIVFEIYHDMNGMDFLRLIHNGNDRTAELPFCGGKNMCPMSTFTRFSRSGIFAALGFSNITQLCDTSLTPQPNNTYVNGMTEEVGISNRIRNERNSDKHEADRENAFNLFNDDYLSRIWLTYRNGFSPLPNVSLPSAPSSSSSSGIISDCGWGCTLRSAQMMIGQAMVGLHLGRDWRWDVEEKDGDLTREECIHREILSLFLDSPSSPFSLHCLLEEEGERVGKWFTPSQAFHLIKRSLSRSSSPLSSGIELEIVVDGASKTANWTRRIILVICVRMGLNEMNQVYSSHIRHLLQSPYSLGIVGGQKNRSVYFIGYTGEEVIFLDPHVAHSSIGSLSPQCSSSDISSFHCSLLSKFSLTSMDPSCAIGFIFNNQLELMETIRHLNKAGVLDLEEGEGVSRRNEYPLFTVFMKRPPRKDSIDVTQEDRDIAERNDFNLLTQRVMARLFSPHVILVIVCIVYIFIGALIFQSLEGQHLLEVRAENLEKIQGSSVKNVDKLMGMIDEAKERGEMDTEESRSALVKKILSETKEEFDDFVDTVFTAHRLARHGMDEDAPTWDFVNSIFFTTTMLTSIGYGYVVPSTFGGRLFGVVYCLIGIPLTLVTVANVAKFISESVFSIHYDIWRKYMQWKNRGRVDENLPIFGDDEDEQEILDRVKLVRFPPLVVFFFVFIYGLIGAAIIMQNEEWTYIESLYFTFISILTVGFGDFRPSARNMIPALIVVLGGIILTTMCMDVVGRMYLKEIHYLGRKLKSNNPFYLIREAKARRRRAAMASLLAQLARGMIFAHRDYNELGRKKSKKKSNKKRRGSRVLPNDNFMFARMPPDPPSDCQVVSTSAYSVRLAWAAAFSTEQDITYNIRYRLKHKENAKVRELKGIKGKCAEIMSVDSCSLYEFKITAHSKYGESKPVYLVQYTEPQLSPQHILAVRPKANTIELTWEPPFKRTHDVKCYIVYWTENPDASLSDWEKVTVFGRRVVFPDLRFDWFYMYCATAVFKDGQRSPLSRALFIKTDKLEFHPSCVGQSRTIEVMDSICERKEESETTALLKRDYVSFACAINWGLIQ</sequence>
<reference evidence="25" key="2">
    <citation type="submission" date="2022-06" db="UniProtKB">
        <authorList>
            <consortium name="EnsemblMetazoa"/>
        </authorList>
    </citation>
    <scope>IDENTIFICATION</scope>
    <source>
        <strain evidence="25">PS312</strain>
    </source>
</reference>
<dbReference type="SUPFAM" id="SSF54001">
    <property type="entry name" value="Cysteine proteinases"/>
    <property type="match status" value="1"/>
</dbReference>
<feature type="transmembrane region" description="Helical" evidence="24">
    <location>
        <begin position="1605"/>
        <end position="1627"/>
    </location>
</feature>
<dbReference type="InterPro" id="IPR036116">
    <property type="entry name" value="FN3_sf"/>
</dbReference>
<evidence type="ECO:0000256" key="22">
    <source>
        <dbReference type="SAM" id="Coils"/>
    </source>
</evidence>
<keyword evidence="13" id="KW-0653">Protein transport</keyword>
<keyword evidence="5 21" id="KW-0813">Transport</keyword>
<dbReference type="InterPro" id="IPR000560">
    <property type="entry name" value="His_Pase_clade-2"/>
</dbReference>
<dbReference type="PANTHER" id="PTHR22624">
    <property type="entry name" value="CYSTEINE PROTEASE ATG4"/>
    <property type="match status" value="1"/>
</dbReference>
<dbReference type="FunFam" id="2.60.40.10:FF:002244">
    <property type="entry name" value="CBN-TWK-30 protein"/>
    <property type="match status" value="1"/>
</dbReference>
<evidence type="ECO:0000256" key="17">
    <source>
        <dbReference type="ARBA" id="ARBA00023065"/>
    </source>
</evidence>
<dbReference type="GO" id="GO:0019786">
    <property type="term" value="F:protein-phosphatidylethanolamide deconjugating activity"/>
    <property type="evidence" value="ECO:0007669"/>
    <property type="project" value="InterPro"/>
</dbReference>
<dbReference type="Proteomes" id="UP000005239">
    <property type="component" value="Unassembled WGS sequence"/>
</dbReference>
<feature type="transmembrane region" description="Helical" evidence="24">
    <location>
        <begin position="1819"/>
        <end position="1839"/>
    </location>
</feature>